<reference evidence="3" key="2">
    <citation type="submission" date="2023-10" db="EMBL/GenBank/DDBJ databases">
        <authorList>
            <person name="Khurajog B."/>
        </authorList>
    </citation>
    <scope>NUCLEOTIDE SEQUENCE</scope>
    <source>
        <strain evidence="3">BF14</strain>
    </source>
</reference>
<comment type="caution">
    <text evidence="3">The sequence shown here is derived from an EMBL/GenBank/DDBJ whole genome shotgun (WGS) entry which is preliminary data.</text>
</comment>
<dbReference type="InterPro" id="IPR036259">
    <property type="entry name" value="MFS_trans_sf"/>
</dbReference>
<dbReference type="CDD" id="cd17332">
    <property type="entry name" value="MFS_MelB_like"/>
    <property type="match status" value="1"/>
</dbReference>
<evidence type="ECO:0000256" key="1">
    <source>
        <dbReference type="ARBA" id="ARBA00022597"/>
    </source>
</evidence>
<feature type="transmembrane region" description="Helical" evidence="2">
    <location>
        <begin position="272"/>
        <end position="291"/>
    </location>
</feature>
<accession>A0AAW8YP54</accession>
<feature type="transmembrane region" description="Helical" evidence="2">
    <location>
        <begin position="167"/>
        <end position="185"/>
    </location>
</feature>
<dbReference type="GO" id="GO:0006814">
    <property type="term" value="P:sodium ion transport"/>
    <property type="evidence" value="ECO:0007669"/>
    <property type="project" value="InterPro"/>
</dbReference>
<evidence type="ECO:0000313" key="4">
    <source>
        <dbReference type="Proteomes" id="UP001280415"/>
    </source>
</evidence>
<dbReference type="Pfam" id="PF13347">
    <property type="entry name" value="MFS_2"/>
    <property type="match status" value="1"/>
</dbReference>
<gene>
    <name evidence="3" type="ORF">R0H03_06565</name>
</gene>
<dbReference type="GO" id="GO:0008643">
    <property type="term" value="P:carbohydrate transport"/>
    <property type="evidence" value="ECO:0007669"/>
    <property type="project" value="InterPro"/>
</dbReference>
<proteinExistence type="predicted"/>
<name>A0AAW8YP54_PEDAC</name>
<evidence type="ECO:0000313" key="3">
    <source>
        <dbReference type="EMBL" id="MDV2911521.1"/>
    </source>
</evidence>
<keyword evidence="1" id="KW-0762">Sugar transport</keyword>
<keyword evidence="2" id="KW-1133">Transmembrane helix</keyword>
<reference evidence="3" key="1">
    <citation type="journal article" date="2023" name="PeerJ">
        <title>Selection and evaluation of lactic acid bacteria from chicken feces in Thailand as potential probiotics.</title>
        <authorList>
            <person name="Khurajog B."/>
            <person name="Disastra Y."/>
            <person name="Lawwyne L.D."/>
            <person name="Sirichokchatchawan W."/>
            <person name="Niyomtham W."/>
            <person name="Yindee J."/>
            <person name="Hampson D.J."/>
            <person name="Prapasarakul N."/>
        </authorList>
    </citation>
    <scope>NUCLEOTIDE SEQUENCE</scope>
    <source>
        <strain evidence="3">BF14</strain>
    </source>
</reference>
<dbReference type="RefSeq" id="WP_317052253.1">
    <property type="nucleotide sequence ID" value="NZ_CP140878.1"/>
</dbReference>
<sequence length="450" mass="50083">MESVVSKPKNSDTKLSFIERFSYGQLDAAGQLVFCVISSYLLYFYTDVVQLPVAAAGLILLVARLFDGIDAPVWGTLIDLTHSKYGRARPYLLWLILPFTLLAILMFWSPNLSVNARIIYCGITYVITGILYTGLNTPLTAILPLLTRDIDERVVLNSWRMTGSQTAVLFVNAFTLPLVAFFGQGNDKIGFRYLMIIFAITGCIMTIFSFYHLRERVEVKTEKIHFKDSIKALKGNWPWIIVFISNFFWWIANTERSTTLVYYFTYYIGDKLLVSVFNAVGIVQLLGMISVPFLSKKFTRQQIWIVSLLMAIIGQIIMWIGGKSIAILMIGWIIGNIGSGTALSLVFVAVGTAVEYGTWKTGITSAGLLTALGTSFCLKVGSGVAGFVPSTIMDKFGYVANHAQTAKSLLGISLSFNLVTIIAFTLALIPILFYKKFESMEKMISQTINK</sequence>
<dbReference type="Proteomes" id="UP001280415">
    <property type="component" value="Unassembled WGS sequence"/>
</dbReference>
<feature type="transmembrane region" description="Helical" evidence="2">
    <location>
        <begin position="303"/>
        <end position="321"/>
    </location>
</feature>
<organism evidence="3 4">
    <name type="scientific">Pediococcus acidilactici</name>
    <dbReference type="NCBI Taxonomy" id="1254"/>
    <lineage>
        <taxon>Bacteria</taxon>
        <taxon>Bacillati</taxon>
        <taxon>Bacillota</taxon>
        <taxon>Bacilli</taxon>
        <taxon>Lactobacillales</taxon>
        <taxon>Lactobacillaceae</taxon>
        <taxon>Pediococcus</taxon>
        <taxon>Pediococcus acidilactici group</taxon>
    </lineage>
</organism>
<dbReference type="PANTHER" id="PTHR11328">
    <property type="entry name" value="MAJOR FACILITATOR SUPERFAMILY DOMAIN-CONTAINING PROTEIN"/>
    <property type="match status" value="1"/>
</dbReference>
<dbReference type="PANTHER" id="PTHR11328:SF24">
    <property type="entry name" value="MAJOR FACILITATOR SUPERFAMILY (MFS) PROFILE DOMAIN-CONTAINING PROTEIN"/>
    <property type="match status" value="1"/>
</dbReference>
<feature type="transmembrane region" description="Helical" evidence="2">
    <location>
        <begin position="122"/>
        <end position="146"/>
    </location>
</feature>
<evidence type="ECO:0000256" key="2">
    <source>
        <dbReference type="SAM" id="Phobius"/>
    </source>
</evidence>
<feature type="transmembrane region" description="Helical" evidence="2">
    <location>
        <begin position="49"/>
        <end position="66"/>
    </location>
</feature>
<feature type="transmembrane region" description="Helical" evidence="2">
    <location>
        <begin position="408"/>
        <end position="434"/>
    </location>
</feature>
<dbReference type="InterPro" id="IPR039672">
    <property type="entry name" value="MFS_2"/>
</dbReference>
<keyword evidence="1" id="KW-0813">Transport</keyword>
<dbReference type="NCBIfam" id="TIGR00792">
    <property type="entry name" value="gph"/>
    <property type="match status" value="1"/>
</dbReference>
<keyword evidence="2" id="KW-0472">Membrane</keyword>
<dbReference type="Gene3D" id="1.20.1250.20">
    <property type="entry name" value="MFS general substrate transporter like domains"/>
    <property type="match status" value="1"/>
</dbReference>
<feature type="transmembrane region" description="Helical" evidence="2">
    <location>
        <begin position="21"/>
        <end position="43"/>
    </location>
</feature>
<dbReference type="EMBL" id="JAWJAX010000007">
    <property type="protein sequence ID" value="MDV2911521.1"/>
    <property type="molecule type" value="Genomic_DNA"/>
</dbReference>
<dbReference type="GO" id="GO:0015293">
    <property type="term" value="F:symporter activity"/>
    <property type="evidence" value="ECO:0007669"/>
    <property type="project" value="InterPro"/>
</dbReference>
<dbReference type="GO" id="GO:0005886">
    <property type="term" value="C:plasma membrane"/>
    <property type="evidence" value="ECO:0007669"/>
    <property type="project" value="TreeGrafter"/>
</dbReference>
<keyword evidence="2" id="KW-0812">Transmembrane</keyword>
<feature type="transmembrane region" description="Helical" evidence="2">
    <location>
        <begin position="366"/>
        <end position="388"/>
    </location>
</feature>
<feature type="transmembrane region" description="Helical" evidence="2">
    <location>
        <begin position="191"/>
        <end position="211"/>
    </location>
</feature>
<feature type="transmembrane region" description="Helical" evidence="2">
    <location>
        <begin position="327"/>
        <end position="354"/>
    </location>
</feature>
<dbReference type="SUPFAM" id="SSF103473">
    <property type="entry name" value="MFS general substrate transporter"/>
    <property type="match status" value="1"/>
</dbReference>
<dbReference type="AlphaFoldDB" id="A0AAW8YP54"/>
<dbReference type="InterPro" id="IPR001927">
    <property type="entry name" value="Na/Gal_symport"/>
</dbReference>
<feature type="transmembrane region" description="Helical" evidence="2">
    <location>
        <begin position="232"/>
        <end position="252"/>
    </location>
</feature>
<feature type="transmembrane region" description="Helical" evidence="2">
    <location>
        <begin position="91"/>
        <end position="110"/>
    </location>
</feature>
<protein>
    <submittedName>
        <fullName evidence="3">MFS transporter</fullName>
    </submittedName>
</protein>